<keyword evidence="2 4" id="KW-0479">Metal-binding</keyword>
<sequence>MSTPHLRSPHARPPWRLVAPTLVVLVLVFAAGCGGGATSESSQAPTGEASAPLADAAAPAKDSGGAAPTDVGARVYAQRCVLCHGSGGAGDGPASAGLNPKPRNLRDASYMSTRTDEQLLEIIRNGKGAMPAWGKNNTLTEEEIQAVLRHIRSFTGGS</sequence>
<feature type="region of interest" description="Disordered" evidence="5">
    <location>
        <begin position="37"/>
        <end position="69"/>
    </location>
</feature>
<dbReference type="Pfam" id="PF13442">
    <property type="entry name" value="Cytochrome_CBB3"/>
    <property type="match status" value="1"/>
</dbReference>
<organism evidence="7">
    <name type="scientific">Eiseniibacteriota bacterium</name>
    <dbReference type="NCBI Taxonomy" id="2212470"/>
    <lineage>
        <taxon>Bacteria</taxon>
        <taxon>Candidatus Eiseniibacteriota</taxon>
    </lineage>
</organism>
<evidence type="ECO:0000256" key="5">
    <source>
        <dbReference type="SAM" id="MobiDB-lite"/>
    </source>
</evidence>
<reference evidence="7" key="1">
    <citation type="journal article" date="2020" name="mSystems">
        <title>Genome- and Community-Level Interaction Insights into Carbon Utilization and Element Cycling Functions of Hydrothermarchaeota in Hydrothermal Sediment.</title>
        <authorList>
            <person name="Zhou Z."/>
            <person name="Liu Y."/>
            <person name="Xu W."/>
            <person name="Pan J."/>
            <person name="Luo Z.H."/>
            <person name="Li M."/>
        </authorList>
    </citation>
    <scope>NUCLEOTIDE SEQUENCE [LARGE SCALE GENOMIC DNA]</scope>
    <source>
        <strain evidence="7">SpSt-381</strain>
    </source>
</reference>
<dbReference type="SUPFAM" id="SSF46626">
    <property type="entry name" value="Cytochrome c"/>
    <property type="match status" value="1"/>
</dbReference>
<protein>
    <submittedName>
        <fullName evidence="7">Cytochrome c</fullName>
    </submittedName>
</protein>
<dbReference type="InterPro" id="IPR009056">
    <property type="entry name" value="Cyt_c-like_dom"/>
</dbReference>
<dbReference type="AlphaFoldDB" id="A0A832I681"/>
<evidence type="ECO:0000256" key="1">
    <source>
        <dbReference type="ARBA" id="ARBA00022617"/>
    </source>
</evidence>
<dbReference type="GO" id="GO:0020037">
    <property type="term" value="F:heme binding"/>
    <property type="evidence" value="ECO:0007669"/>
    <property type="project" value="InterPro"/>
</dbReference>
<evidence type="ECO:0000256" key="4">
    <source>
        <dbReference type="PROSITE-ProRule" id="PRU00433"/>
    </source>
</evidence>
<evidence type="ECO:0000256" key="2">
    <source>
        <dbReference type="ARBA" id="ARBA00022723"/>
    </source>
</evidence>
<dbReference type="PROSITE" id="PS51257">
    <property type="entry name" value="PROKAR_LIPOPROTEIN"/>
    <property type="match status" value="1"/>
</dbReference>
<feature type="domain" description="Cytochrome c" evidence="6">
    <location>
        <begin position="67"/>
        <end position="155"/>
    </location>
</feature>
<dbReference type="EMBL" id="DSQF01000024">
    <property type="protein sequence ID" value="HGZ44125.1"/>
    <property type="molecule type" value="Genomic_DNA"/>
</dbReference>
<name>A0A832I681_UNCEI</name>
<feature type="compositionally biased region" description="Low complexity" evidence="5">
    <location>
        <begin position="49"/>
        <end position="67"/>
    </location>
</feature>
<comment type="caution">
    <text evidence="7">The sequence shown here is derived from an EMBL/GenBank/DDBJ whole genome shotgun (WGS) entry which is preliminary data.</text>
</comment>
<evidence type="ECO:0000256" key="3">
    <source>
        <dbReference type="ARBA" id="ARBA00023004"/>
    </source>
</evidence>
<dbReference type="InterPro" id="IPR036909">
    <property type="entry name" value="Cyt_c-like_dom_sf"/>
</dbReference>
<dbReference type="GO" id="GO:0046872">
    <property type="term" value="F:metal ion binding"/>
    <property type="evidence" value="ECO:0007669"/>
    <property type="project" value="UniProtKB-KW"/>
</dbReference>
<keyword evidence="3 4" id="KW-0408">Iron</keyword>
<proteinExistence type="predicted"/>
<accession>A0A832I681</accession>
<evidence type="ECO:0000259" key="6">
    <source>
        <dbReference type="PROSITE" id="PS51007"/>
    </source>
</evidence>
<keyword evidence="1 4" id="KW-0349">Heme</keyword>
<dbReference type="Gene3D" id="1.10.760.10">
    <property type="entry name" value="Cytochrome c-like domain"/>
    <property type="match status" value="1"/>
</dbReference>
<evidence type="ECO:0000313" key="7">
    <source>
        <dbReference type="EMBL" id="HGZ44125.1"/>
    </source>
</evidence>
<dbReference type="GO" id="GO:0009055">
    <property type="term" value="F:electron transfer activity"/>
    <property type="evidence" value="ECO:0007669"/>
    <property type="project" value="InterPro"/>
</dbReference>
<dbReference type="PROSITE" id="PS51007">
    <property type="entry name" value="CYTC"/>
    <property type="match status" value="1"/>
</dbReference>
<gene>
    <name evidence="7" type="ORF">ENR23_12035</name>
</gene>